<comment type="caution">
    <text evidence="4">The sequence shown here is derived from an EMBL/GenBank/DDBJ whole genome shotgun (WGS) entry which is preliminary data.</text>
</comment>
<keyword evidence="5" id="KW-1185">Reference proteome</keyword>
<proteinExistence type="inferred from homology"/>
<evidence type="ECO:0000313" key="4">
    <source>
        <dbReference type="EMBL" id="CAK0902732.1"/>
    </source>
</evidence>
<comment type="similarity">
    <text evidence="1">Belongs to the eukaryotic ribosomal protein eL6 family.</text>
</comment>
<dbReference type="InterPro" id="IPR000915">
    <property type="entry name" value="60S_ribosomal_eL6"/>
</dbReference>
<sequence length="176" mass="19115">MGKAGQARCVHRTFGKKTKVKSAGKAGKAATPPKLKKGLSPGSVLILLAGRFRGRRAVFLKQLGSGLLLVTGPYAVNGVPLRRVNQRFCIATSAKVDLKGADFSTVTDEYFTKDNDRKAKGMFSGDVEKKGISDEKKSGQKSMDDKVVKGLAADMKAYLKARFSLSDKMYPHELKF</sequence>
<reference evidence="4" key="1">
    <citation type="submission" date="2023-10" db="EMBL/GenBank/DDBJ databases">
        <authorList>
            <person name="Chen Y."/>
            <person name="Shah S."/>
            <person name="Dougan E. K."/>
            <person name="Thang M."/>
            <person name="Chan C."/>
        </authorList>
    </citation>
    <scope>NUCLEOTIDE SEQUENCE [LARGE SCALE GENOMIC DNA]</scope>
</reference>
<evidence type="ECO:0008006" key="6">
    <source>
        <dbReference type="Google" id="ProtNLM"/>
    </source>
</evidence>
<organism evidence="4 5">
    <name type="scientific">Prorocentrum cordatum</name>
    <dbReference type="NCBI Taxonomy" id="2364126"/>
    <lineage>
        <taxon>Eukaryota</taxon>
        <taxon>Sar</taxon>
        <taxon>Alveolata</taxon>
        <taxon>Dinophyceae</taxon>
        <taxon>Prorocentrales</taxon>
        <taxon>Prorocentraceae</taxon>
        <taxon>Prorocentrum</taxon>
    </lineage>
</organism>
<dbReference type="InterPro" id="IPR014722">
    <property type="entry name" value="Rib_uL2_dom2"/>
</dbReference>
<keyword evidence="2" id="KW-0689">Ribosomal protein</keyword>
<dbReference type="Pfam" id="PF01159">
    <property type="entry name" value="Ribosomal_L6e"/>
    <property type="match status" value="1"/>
</dbReference>
<dbReference type="SUPFAM" id="SSF50104">
    <property type="entry name" value="Translation proteins SH3-like domain"/>
    <property type="match status" value="1"/>
</dbReference>
<gene>
    <name evidence="4" type="ORF">PCOR1329_LOCUS79238</name>
</gene>
<dbReference type="Gene3D" id="2.30.30.30">
    <property type="match status" value="1"/>
</dbReference>
<dbReference type="InterPro" id="IPR041997">
    <property type="entry name" value="Ribosomal_eL6_KOW"/>
</dbReference>
<dbReference type="InterPro" id="IPR008991">
    <property type="entry name" value="Translation_prot_SH3-like_sf"/>
</dbReference>
<dbReference type="PANTHER" id="PTHR10715:SF0">
    <property type="entry name" value="LARGE RIBOSOMAL SUBUNIT PROTEIN EL6"/>
    <property type="match status" value="1"/>
</dbReference>
<keyword evidence="3" id="KW-0687">Ribonucleoprotein</keyword>
<accession>A0ABN9XRX9</accession>
<evidence type="ECO:0000256" key="3">
    <source>
        <dbReference type="ARBA" id="ARBA00023274"/>
    </source>
</evidence>
<dbReference type="EMBL" id="CAUYUJ010021105">
    <property type="protein sequence ID" value="CAK0902732.1"/>
    <property type="molecule type" value="Genomic_DNA"/>
</dbReference>
<evidence type="ECO:0000313" key="5">
    <source>
        <dbReference type="Proteomes" id="UP001189429"/>
    </source>
</evidence>
<evidence type="ECO:0000256" key="1">
    <source>
        <dbReference type="ARBA" id="ARBA00010592"/>
    </source>
</evidence>
<dbReference type="PANTHER" id="PTHR10715">
    <property type="entry name" value="60S RIBOSOMAL PROTEIN L6"/>
    <property type="match status" value="1"/>
</dbReference>
<evidence type="ECO:0000256" key="2">
    <source>
        <dbReference type="ARBA" id="ARBA00022980"/>
    </source>
</evidence>
<protein>
    <recommendedName>
        <fullName evidence="6">60S ribosomal protein L6</fullName>
    </recommendedName>
</protein>
<dbReference type="CDD" id="cd13156">
    <property type="entry name" value="KOW_RPL6"/>
    <property type="match status" value="1"/>
</dbReference>
<dbReference type="Proteomes" id="UP001189429">
    <property type="component" value="Unassembled WGS sequence"/>
</dbReference>
<name>A0ABN9XRX9_9DINO</name>